<dbReference type="Gene3D" id="3.40.630.10">
    <property type="entry name" value="Zn peptidases"/>
    <property type="match status" value="1"/>
</dbReference>
<protein>
    <submittedName>
        <fullName evidence="3">M28 family peptidase</fullName>
    </submittedName>
</protein>
<dbReference type="InterPro" id="IPR007484">
    <property type="entry name" value="Peptidase_M28"/>
</dbReference>
<feature type="domain" description="Peptidase M28" evidence="2">
    <location>
        <begin position="232"/>
        <end position="426"/>
    </location>
</feature>
<keyword evidence="1" id="KW-0732">Signal</keyword>
<keyword evidence="4" id="KW-1185">Reference proteome</keyword>
<reference evidence="3 4" key="1">
    <citation type="submission" date="2020-11" db="EMBL/GenBank/DDBJ databases">
        <title>Hymenobacter sp.</title>
        <authorList>
            <person name="Kim M.K."/>
        </authorList>
    </citation>
    <scope>NUCLEOTIDE SEQUENCE [LARGE SCALE GENOMIC DNA]</scope>
    <source>
        <strain evidence="3 4">BT594</strain>
    </source>
</reference>
<accession>A0ABS0KYU5</accession>
<dbReference type="RefSeq" id="WP_196954038.1">
    <property type="nucleotide sequence ID" value="NZ_JADWYK010000002.1"/>
</dbReference>
<evidence type="ECO:0000259" key="2">
    <source>
        <dbReference type="Pfam" id="PF04389"/>
    </source>
</evidence>
<organism evidence="3 4">
    <name type="scientific">Hymenobacter guriensis</name>
    <dbReference type="NCBI Taxonomy" id="2793065"/>
    <lineage>
        <taxon>Bacteria</taxon>
        <taxon>Pseudomonadati</taxon>
        <taxon>Bacteroidota</taxon>
        <taxon>Cytophagia</taxon>
        <taxon>Cytophagales</taxon>
        <taxon>Hymenobacteraceae</taxon>
        <taxon>Hymenobacter</taxon>
    </lineage>
</organism>
<dbReference type="Gene3D" id="3.50.30.30">
    <property type="match status" value="1"/>
</dbReference>
<sequence>MHSANRPGIIHCSTAVLGALVTLLAAQPAPAQDMARVRRTISVLTSPKLHGRGYTHHGDQRAAAYIAKRFHQLGLQAWQPDYRQPFPLTVNTFSEGLKVFVGRQTLQPGIDFIPHPTSGSFQGKLAVVYFDTLAFTQPAIRNQFLQQDLRQKALVYEQQIEARLQQMPELKAKLAEARASIVLTTAKLTASVADTQAPHVRLLVRAQAWPAQAQHVRLDVTAHLQQAYQTQNVLGYVPGTAVPDSFLVVTAHYDHLGELGRRTYFPGANDNASGTTMLLELAEHFAQPANRLRYSVAFIAFSGEEAGLLGSQFFVANPAMPLASIRFLLNLDLVGTGEEGITVVNGKVHSQEYQLLQQLNTSDVGVGAIAARGRAANSDHYPFSEQGVPAFFWYTRGGTAAYHDVHDKPKPLPLTAFPRLVNLARQFLQRLSRTI</sequence>
<dbReference type="InterPro" id="IPR045175">
    <property type="entry name" value="M28_fam"/>
</dbReference>
<dbReference type="Pfam" id="PF04389">
    <property type="entry name" value="Peptidase_M28"/>
    <property type="match status" value="1"/>
</dbReference>
<feature type="chain" id="PRO_5045322344" evidence="1">
    <location>
        <begin position="32"/>
        <end position="435"/>
    </location>
</feature>
<name>A0ABS0KYU5_9BACT</name>
<comment type="caution">
    <text evidence="3">The sequence shown here is derived from an EMBL/GenBank/DDBJ whole genome shotgun (WGS) entry which is preliminary data.</text>
</comment>
<evidence type="ECO:0000313" key="3">
    <source>
        <dbReference type="EMBL" id="MBG8553031.1"/>
    </source>
</evidence>
<dbReference type="EMBL" id="JADWYK010000002">
    <property type="protein sequence ID" value="MBG8553031.1"/>
    <property type="molecule type" value="Genomic_DNA"/>
</dbReference>
<dbReference type="PANTHER" id="PTHR12147:SF26">
    <property type="entry name" value="PEPTIDASE M28 DOMAIN-CONTAINING PROTEIN"/>
    <property type="match status" value="1"/>
</dbReference>
<proteinExistence type="predicted"/>
<feature type="signal peptide" evidence="1">
    <location>
        <begin position="1"/>
        <end position="31"/>
    </location>
</feature>
<dbReference type="Proteomes" id="UP000601099">
    <property type="component" value="Unassembled WGS sequence"/>
</dbReference>
<dbReference type="SUPFAM" id="SSF53187">
    <property type="entry name" value="Zn-dependent exopeptidases"/>
    <property type="match status" value="1"/>
</dbReference>
<evidence type="ECO:0000313" key="4">
    <source>
        <dbReference type="Proteomes" id="UP000601099"/>
    </source>
</evidence>
<evidence type="ECO:0000256" key="1">
    <source>
        <dbReference type="SAM" id="SignalP"/>
    </source>
</evidence>
<dbReference type="PANTHER" id="PTHR12147">
    <property type="entry name" value="METALLOPEPTIDASE M28 FAMILY MEMBER"/>
    <property type="match status" value="1"/>
</dbReference>
<gene>
    <name evidence="3" type="ORF">I5L79_05710</name>
</gene>